<keyword evidence="3" id="KW-1185">Reference proteome</keyword>
<accession>A0AAD6IUP4</accession>
<feature type="domain" description="Ricin B lectin" evidence="1">
    <location>
        <begin position="33"/>
        <end position="100"/>
    </location>
</feature>
<dbReference type="EMBL" id="JAQGDS010000008">
    <property type="protein sequence ID" value="KAJ6258692.1"/>
    <property type="molecule type" value="Genomic_DNA"/>
</dbReference>
<reference evidence="2" key="1">
    <citation type="submission" date="2023-01" db="EMBL/GenBank/DDBJ databases">
        <title>The chitinases involved in constricting ring structure development in the nematode-trapping fungus Drechslerella dactyloides.</title>
        <authorList>
            <person name="Wang R."/>
            <person name="Zhang L."/>
            <person name="Tang P."/>
            <person name="Li S."/>
            <person name="Liang L."/>
        </authorList>
    </citation>
    <scope>NUCLEOTIDE SEQUENCE</scope>
    <source>
        <strain evidence="2">YMF1.00031</strain>
    </source>
</reference>
<dbReference type="InterPro" id="IPR000772">
    <property type="entry name" value="Ricin_B_lectin"/>
</dbReference>
<gene>
    <name evidence="2" type="ORF">Dda_6741</name>
</gene>
<protein>
    <recommendedName>
        <fullName evidence="1">Ricin B lectin domain-containing protein</fullName>
    </recommendedName>
</protein>
<organism evidence="2 3">
    <name type="scientific">Drechslerella dactyloides</name>
    <name type="common">Nematode-trapping fungus</name>
    <name type="synonym">Arthrobotrys dactyloides</name>
    <dbReference type="NCBI Taxonomy" id="74499"/>
    <lineage>
        <taxon>Eukaryota</taxon>
        <taxon>Fungi</taxon>
        <taxon>Dikarya</taxon>
        <taxon>Ascomycota</taxon>
        <taxon>Pezizomycotina</taxon>
        <taxon>Orbiliomycetes</taxon>
        <taxon>Orbiliales</taxon>
        <taxon>Orbiliaceae</taxon>
        <taxon>Drechslerella</taxon>
    </lineage>
</organism>
<dbReference type="Gene3D" id="2.80.10.50">
    <property type="match status" value="1"/>
</dbReference>
<comment type="caution">
    <text evidence="2">The sequence shown here is derived from an EMBL/GenBank/DDBJ whole genome shotgun (WGS) entry which is preliminary data.</text>
</comment>
<dbReference type="Proteomes" id="UP001221413">
    <property type="component" value="Unassembled WGS sequence"/>
</dbReference>
<evidence type="ECO:0000313" key="3">
    <source>
        <dbReference type="Proteomes" id="UP001221413"/>
    </source>
</evidence>
<dbReference type="InterPro" id="IPR035992">
    <property type="entry name" value="Ricin_B-like_lectins"/>
</dbReference>
<dbReference type="Pfam" id="PF14200">
    <property type="entry name" value="RicinB_lectin_2"/>
    <property type="match status" value="1"/>
</dbReference>
<name>A0AAD6IUP4_DREDA</name>
<proteinExistence type="predicted"/>
<evidence type="ECO:0000259" key="1">
    <source>
        <dbReference type="Pfam" id="PF14200"/>
    </source>
</evidence>
<evidence type="ECO:0000313" key="2">
    <source>
        <dbReference type="EMBL" id="KAJ6258692.1"/>
    </source>
</evidence>
<sequence>MHHMHLTSVNTGMLKSGSLKVLASTRVFVENLIYVLKNQNTGTVLDENQGNNWVRAWGPNGGDNQKWTLDREGPGKRWHLRNVSSGRFLAAENEDQGAALRTNDEPFLWHISEDEGGFRLQIRKDLDLHIDVKDASRDDDTIVLLWERKGNNQVWHLEEETFVVSGIKPKMQPVFNYQFQMWD</sequence>
<dbReference type="CDD" id="cd23422">
    <property type="entry name" value="beta-trefoil_Ricin_MPL_CNL"/>
    <property type="match status" value="1"/>
</dbReference>
<dbReference type="SUPFAM" id="SSF50370">
    <property type="entry name" value="Ricin B-like lectins"/>
    <property type="match status" value="1"/>
</dbReference>
<dbReference type="AlphaFoldDB" id="A0AAD6IUP4"/>